<name>L0WBS7_9GAMM</name>
<comment type="caution">
    <text evidence="10">The sequence shown here is derived from an EMBL/GenBank/DDBJ whole genome shotgun (WGS) entry which is preliminary data.</text>
</comment>
<dbReference type="AlphaFoldDB" id="L0WBS7"/>
<comment type="similarity">
    <text evidence="2 6">Belongs to the acyl-CoA dehydrogenase family.</text>
</comment>
<dbReference type="CDD" id="cd00567">
    <property type="entry name" value="ACAD"/>
    <property type="match status" value="1"/>
</dbReference>
<keyword evidence="5 6" id="KW-0560">Oxidoreductase</keyword>
<evidence type="ECO:0000259" key="8">
    <source>
        <dbReference type="Pfam" id="PF02770"/>
    </source>
</evidence>
<evidence type="ECO:0000259" key="7">
    <source>
        <dbReference type="Pfam" id="PF00441"/>
    </source>
</evidence>
<dbReference type="OrthoDB" id="9769473at2"/>
<dbReference type="Pfam" id="PF02771">
    <property type="entry name" value="Acyl-CoA_dh_N"/>
    <property type="match status" value="1"/>
</dbReference>
<dbReference type="SUPFAM" id="SSF47203">
    <property type="entry name" value="Acyl-CoA dehydrogenase C-terminal domain-like"/>
    <property type="match status" value="1"/>
</dbReference>
<evidence type="ECO:0000256" key="4">
    <source>
        <dbReference type="ARBA" id="ARBA00022827"/>
    </source>
</evidence>
<dbReference type="InterPro" id="IPR009100">
    <property type="entry name" value="AcylCoA_DH/oxidase_NM_dom_sf"/>
</dbReference>
<dbReference type="eggNOG" id="COG1960">
    <property type="taxonomic scope" value="Bacteria"/>
</dbReference>
<comment type="cofactor">
    <cofactor evidence="1 6">
        <name>FAD</name>
        <dbReference type="ChEBI" id="CHEBI:57692"/>
    </cofactor>
</comment>
<dbReference type="Pfam" id="PF00441">
    <property type="entry name" value="Acyl-CoA_dh_1"/>
    <property type="match status" value="1"/>
</dbReference>
<dbReference type="Proteomes" id="UP000010164">
    <property type="component" value="Unassembled WGS sequence"/>
</dbReference>
<feature type="domain" description="Acyl-CoA oxidase/dehydrogenase middle" evidence="8">
    <location>
        <begin position="134"/>
        <end position="217"/>
    </location>
</feature>
<evidence type="ECO:0000256" key="6">
    <source>
        <dbReference type="RuleBase" id="RU362125"/>
    </source>
</evidence>
<reference evidence="10 11" key="1">
    <citation type="journal article" date="2012" name="J. Bacteriol.">
        <title>Genome Sequence of the Alkane-Degrading Bacterium Alcanivorax hongdengensis Type Strain A-11-3.</title>
        <authorList>
            <person name="Lai Q."/>
            <person name="Shao Z."/>
        </authorList>
    </citation>
    <scope>NUCLEOTIDE SEQUENCE [LARGE SCALE GENOMIC DNA]</scope>
    <source>
        <strain evidence="10 11">A-11-3</strain>
    </source>
</reference>
<keyword evidence="3 6" id="KW-0285">Flavoprotein</keyword>
<dbReference type="GO" id="GO:0050660">
    <property type="term" value="F:flavin adenine dinucleotide binding"/>
    <property type="evidence" value="ECO:0007669"/>
    <property type="project" value="InterPro"/>
</dbReference>
<evidence type="ECO:0000256" key="5">
    <source>
        <dbReference type="ARBA" id="ARBA00023002"/>
    </source>
</evidence>
<dbReference type="Gene3D" id="1.10.540.10">
    <property type="entry name" value="Acyl-CoA dehydrogenase/oxidase, N-terminal domain"/>
    <property type="match status" value="1"/>
</dbReference>
<dbReference type="Pfam" id="PF02770">
    <property type="entry name" value="Acyl-CoA_dh_M"/>
    <property type="match status" value="1"/>
</dbReference>
<keyword evidence="4 6" id="KW-0274">FAD</keyword>
<dbReference type="Gene3D" id="2.40.110.10">
    <property type="entry name" value="Butyryl-CoA Dehydrogenase, subunit A, domain 2"/>
    <property type="match status" value="1"/>
</dbReference>
<dbReference type="PATRIC" id="fig|1177179.3.peg.2589"/>
<sequence length="377" mass="40639">MNFQLSEEQQMLADSAKRFVRDHFVKSSDVEKHRQNKKLMPLDQATWQQFAELGWLAVPFDEQHGGLGMGVLETMVLLEALGEGLIMAPYIATVVLGGGFLRRASAEQQAQTLPALVEGKRQLAFAAEEYERVFSLENTAMTARVNGSEIVLDGTKACVMNGDQADQLIVLARTAGQPGDRGGLSLFLVDANADGVERLAHRTVDGRQGAEIRFNNVTVPETACIGALGDGYALAHTVLMEGLLALSAESVGSLSVLLNETVEYSKTRKQFGLPIGKFQALQFRMADMFIAMEQTRSLLLAATLKTAEGHDDAAFAVHAMKAQLGRAGRKIAQEAIQIHGGMGMTDELGVGHYVKRLSAADGLFGNADVHLAALART</sequence>
<dbReference type="RefSeq" id="WP_008929775.1">
    <property type="nucleotide sequence ID" value="NZ_AMRJ01000023.1"/>
</dbReference>
<evidence type="ECO:0000256" key="2">
    <source>
        <dbReference type="ARBA" id="ARBA00009347"/>
    </source>
</evidence>
<dbReference type="InterPro" id="IPR037069">
    <property type="entry name" value="AcylCoA_DH/ox_N_sf"/>
</dbReference>
<feature type="domain" description="Acyl-CoA dehydrogenase/oxidase C-terminal" evidence="7">
    <location>
        <begin position="229"/>
        <end position="376"/>
    </location>
</feature>
<protein>
    <submittedName>
        <fullName evidence="10">Pimeloyl-CoA dehydrogenase</fullName>
    </submittedName>
</protein>
<evidence type="ECO:0000313" key="10">
    <source>
        <dbReference type="EMBL" id="EKF73552.1"/>
    </source>
</evidence>
<dbReference type="EMBL" id="AMRJ01000023">
    <property type="protein sequence ID" value="EKF73552.1"/>
    <property type="molecule type" value="Genomic_DNA"/>
</dbReference>
<keyword evidence="11" id="KW-1185">Reference proteome</keyword>
<dbReference type="PANTHER" id="PTHR43884:SF20">
    <property type="entry name" value="ACYL-COA DEHYDROGENASE FADE28"/>
    <property type="match status" value="1"/>
</dbReference>
<dbReference type="InterPro" id="IPR046373">
    <property type="entry name" value="Acyl-CoA_Oxase/DH_mid-dom_sf"/>
</dbReference>
<evidence type="ECO:0000313" key="11">
    <source>
        <dbReference type="Proteomes" id="UP000010164"/>
    </source>
</evidence>
<dbReference type="Gene3D" id="1.20.140.10">
    <property type="entry name" value="Butyryl-CoA Dehydrogenase, subunit A, domain 3"/>
    <property type="match status" value="1"/>
</dbReference>
<accession>L0WBS7</accession>
<dbReference type="InterPro" id="IPR013786">
    <property type="entry name" value="AcylCoA_DH/ox_N"/>
</dbReference>
<dbReference type="SUPFAM" id="SSF56645">
    <property type="entry name" value="Acyl-CoA dehydrogenase NM domain-like"/>
    <property type="match status" value="1"/>
</dbReference>
<dbReference type="PANTHER" id="PTHR43884">
    <property type="entry name" value="ACYL-COA DEHYDROGENASE"/>
    <property type="match status" value="1"/>
</dbReference>
<evidence type="ECO:0000256" key="3">
    <source>
        <dbReference type="ARBA" id="ARBA00022630"/>
    </source>
</evidence>
<organism evidence="10 11">
    <name type="scientific">Alcanivorax hongdengensis A-11-3</name>
    <dbReference type="NCBI Taxonomy" id="1177179"/>
    <lineage>
        <taxon>Bacteria</taxon>
        <taxon>Pseudomonadati</taxon>
        <taxon>Pseudomonadota</taxon>
        <taxon>Gammaproteobacteria</taxon>
        <taxon>Oceanospirillales</taxon>
        <taxon>Alcanivoracaceae</taxon>
        <taxon>Alcanivorax</taxon>
    </lineage>
</organism>
<dbReference type="GO" id="GO:0003995">
    <property type="term" value="F:acyl-CoA dehydrogenase activity"/>
    <property type="evidence" value="ECO:0007669"/>
    <property type="project" value="TreeGrafter"/>
</dbReference>
<evidence type="ECO:0000259" key="9">
    <source>
        <dbReference type="Pfam" id="PF02771"/>
    </source>
</evidence>
<dbReference type="InterPro" id="IPR036250">
    <property type="entry name" value="AcylCo_DH-like_C"/>
</dbReference>
<dbReference type="InterPro" id="IPR009075">
    <property type="entry name" value="AcylCo_DH/oxidase_C"/>
</dbReference>
<gene>
    <name evidence="10" type="ORF">A11A3_13023</name>
</gene>
<proteinExistence type="inferred from homology"/>
<evidence type="ECO:0000256" key="1">
    <source>
        <dbReference type="ARBA" id="ARBA00001974"/>
    </source>
</evidence>
<dbReference type="STRING" id="1177179.A11A3_13023"/>
<dbReference type="InterPro" id="IPR006091">
    <property type="entry name" value="Acyl-CoA_Oxase/DH_mid-dom"/>
</dbReference>
<feature type="domain" description="Acyl-CoA dehydrogenase/oxidase N-terminal" evidence="9">
    <location>
        <begin position="6"/>
        <end position="120"/>
    </location>
</feature>